<proteinExistence type="predicted"/>
<organism evidence="2 3">
    <name type="scientific">Pleurodeles waltl</name>
    <name type="common">Iberian ribbed newt</name>
    <dbReference type="NCBI Taxonomy" id="8319"/>
    <lineage>
        <taxon>Eukaryota</taxon>
        <taxon>Metazoa</taxon>
        <taxon>Chordata</taxon>
        <taxon>Craniata</taxon>
        <taxon>Vertebrata</taxon>
        <taxon>Euteleostomi</taxon>
        <taxon>Amphibia</taxon>
        <taxon>Batrachia</taxon>
        <taxon>Caudata</taxon>
        <taxon>Salamandroidea</taxon>
        <taxon>Salamandridae</taxon>
        <taxon>Pleurodelinae</taxon>
        <taxon>Pleurodeles</taxon>
    </lineage>
</organism>
<dbReference type="Proteomes" id="UP001066276">
    <property type="component" value="Chromosome 3_1"/>
</dbReference>
<comment type="caution">
    <text evidence="2">The sequence shown here is derived from an EMBL/GenBank/DDBJ whole genome shotgun (WGS) entry which is preliminary data.</text>
</comment>
<dbReference type="AlphaFoldDB" id="A0AAV7UHC2"/>
<feature type="region of interest" description="Disordered" evidence="1">
    <location>
        <begin position="1"/>
        <end position="20"/>
    </location>
</feature>
<reference evidence="2" key="1">
    <citation type="journal article" date="2022" name="bioRxiv">
        <title>Sequencing and chromosome-scale assembly of the giantPleurodeles waltlgenome.</title>
        <authorList>
            <person name="Brown T."/>
            <person name="Elewa A."/>
            <person name="Iarovenko S."/>
            <person name="Subramanian E."/>
            <person name="Araus A.J."/>
            <person name="Petzold A."/>
            <person name="Susuki M."/>
            <person name="Suzuki K.-i.T."/>
            <person name="Hayashi T."/>
            <person name="Toyoda A."/>
            <person name="Oliveira C."/>
            <person name="Osipova E."/>
            <person name="Leigh N.D."/>
            <person name="Simon A."/>
            <person name="Yun M.H."/>
        </authorList>
    </citation>
    <scope>NUCLEOTIDE SEQUENCE</scope>
    <source>
        <strain evidence="2">20211129_DDA</strain>
        <tissue evidence="2">Liver</tissue>
    </source>
</reference>
<evidence type="ECO:0000313" key="2">
    <source>
        <dbReference type="EMBL" id="KAJ1187007.1"/>
    </source>
</evidence>
<dbReference type="EMBL" id="JANPWB010000005">
    <property type="protein sequence ID" value="KAJ1187007.1"/>
    <property type="molecule type" value="Genomic_DNA"/>
</dbReference>
<evidence type="ECO:0000256" key="1">
    <source>
        <dbReference type="SAM" id="MobiDB-lite"/>
    </source>
</evidence>
<name>A0AAV7UHC2_PLEWA</name>
<gene>
    <name evidence="2" type="ORF">NDU88_003786</name>
</gene>
<sequence length="105" mass="11508">MTPRPAPQRGPHTGLQRPMLGSEFSRAQWSSDGRAWAPPLLLRFLFRQAALFLLHHLRPTAAHFAALPSALQRNLCLLLTGALSGDAFAGDEAFRFLSGDMEVAL</sequence>
<keyword evidence="3" id="KW-1185">Reference proteome</keyword>
<accession>A0AAV7UHC2</accession>
<evidence type="ECO:0000313" key="3">
    <source>
        <dbReference type="Proteomes" id="UP001066276"/>
    </source>
</evidence>
<protein>
    <submittedName>
        <fullName evidence="2">Uncharacterized protein</fullName>
    </submittedName>
</protein>